<comment type="caution">
    <text evidence="2">The sequence shown here is derived from an EMBL/GenBank/DDBJ whole genome shotgun (WGS) entry which is preliminary data.</text>
</comment>
<dbReference type="AlphaFoldDB" id="A0A1J4KFK4"/>
<evidence type="ECO:0000256" key="1">
    <source>
        <dbReference type="SAM" id="Coils"/>
    </source>
</evidence>
<keyword evidence="3" id="KW-1185">Reference proteome</keyword>
<evidence type="ECO:0000313" key="2">
    <source>
        <dbReference type="EMBL" id="OHT09818.1"/>
    </source>
</evidence>
<name>A0A1J4KFK4_9EUKA</name>
<dbReference type="Proteomes" id="UP000179807">
    <property type="component" value="Unassembled WGS sequence"/>
</dbReference>
<feature type="coiled-coil region" evidence="1">
    <location>
        <begin position="909"/>
        <end position="936"/>
    </location>
</feature>
<evidence type="ECO:0000313" key="3">
    <source>
        <dbReference type="Proteomes" id="UP000179807"/>
    </source>
</evidence>
<dbReference type="EMBL" id="MLAK01000628">
    <property type="protein sequence ID" value="OHT09818.1"/>
    <property type="molecule type" value="Genomic_DNA"/>
</dbReference>
<keyword evidence="1" id="KW-0175">Coiled coil</keyword>
<proteinExistence type="predicted"/>
<sequence length="1202" mass="139234">MEKNILNLRAFILIADDPSKIDAHNKLYNYEFFSSAQLIQKIMLNVFNVKQSDIITLAYGKESNYRKLVEKTQQKIITLINQDDVLYQKPSDITCYRYFEKPGNLIRYIIDESEIQNANIFLFLLNNESDEDINNISYIQIYQAILESHPNSLRIFNYCCNNGSLLPSIQKYSQIYQIIHTLKESKDKIDCFDARFVPLYISIAFSIGIDLFFEKIDWITQYFMKIQLKQLDSIELFLEDMKTMIKSNVLLFENPNLPIMEYIDNRFHQLANIKQLKLAANKMLILTSGDLMACVATVYYLSTLFSKEIKLSKVKSLINQNNTNIFIHICDDNKKTEINFLRNLKVNYKSIYPPVKDLQIFPCSGIYGRSFTSVSIQINPQVKVICRSHGICEIIHELFLHIANKPNFHRLKVEETTAKDKFKKFPVMLPETNGKHHVSWTRLFPKNISDPKQRNDCLLSIVQSNFIKKVASMRGIKQLVCDDIERIKQQLNDNIIENSSIPNAVQKSPNKTQKEIWKEKTANTRISENEIRRISAFSLISILSSQIPFEESLAIIQKNFHEEQSVIILMAILSGRNHLEAGLISISAMIELKNVADSILQHHGINPTSASRAVNINQSNKIYLMILSGIAALIRFNRIIDFTSSIEKVKTCQSFMISKLYETTHEKLIKKGIDEIHQLISNELISATTSLKDLVNSSINTLNDSFNILVNLPTQNFSGKILDDSELEKAILKKFGSFIFAKDAILSVVYNPVMQIPNLTKEVLDLISDKILEIRNICMKGIINLIGKNANSEIYEVIASHLIEEYSGKEMEKNIARIVAYKLQERILNFTISPRNWEDIDTVISIYPNKYEKVIFLLRDTLTEISEVIFKEFQFAEANHDNHNGGVDEASHWPTPVSTYEKQQYYEINNEERSNNDSFEEELNKIDKNKEEIEIRTIVMIFKKNHPYLGIIALIEIISSYYLQDNPITIPIINIMKEVIHEVPEGVNLTITENDILQFSGLGIFGIEETDVHKRGRSRKTKSQELAVSSKTDADEIKFPIEDEEYYSDEGLFKINLPEDQHVKKEEENEEIGKLSEEEIQKYQDEILGNSKRGYEKELWLVFKKLFTERIKNKMGLSINLDYPTSIGICGSDKYEKSLQKIFKIVPLSYIYDFWTFKKYIGEFATLHNEKKVIKYMIQSFDDADQIVTPRHFKDRKRYSDR</sequence>
<dbReference type="GeneID" id="94836458"/>
<dbReference type="RefSeq" id="XP_068362954.1">
    <property type="nucleotide sequence ID" value="XM_068501754.1"/>
</dbReference>
<gene>
    <name evidence="2" type="ORF">TRFO_21083</name>
</gene>
<organism evidence="2 3">
    <name type="scientific">Tritrichomonas foetus</name>
    <dbReference type="NCBI Taxonomy" id="1144522"/>
    <lineage>
        <taxon>Eukaryota</taxon>
        <taxon>Metamonada</taxon>
        <taxon>Parabasalia</taxon>
        <taxon>Tritrichomonadida</taxon>
        <taxon>Tritrichomonadidae</taxon>
        <taxon>Tritrichomonas</taxon>
    </lineage>
</organism>
<protein>
    <submittedName>
        <fullName evidence="2">Uncharacterized protein</fullName>
    </submittedName>
</protein>
<reference evidence="2" key="1">
    <citation type="submission" date="2016-10" db="EMBL/GenBank/DDBJ databases">
        <authorList>
            <person name="Benchimol M."/>
            <person name="Almeida L.G."/>
            <person name="Vasconcelos A.T."/>
            <person name="Perreira-Neves A."/>
            <person name="Rosa I.A."/>
            <person name="Tasca T."/>
            <person name="Bogo M.R."/>
            <person name="de Souza W."/>
        </authorList>
    </citation>
    <scope>NUCLEOTIDE SEQUENCE [LARGE SCALE GENOMIC DNA]</scope>
    <source>
        <strain evidence="2">K</strain>
    </source>
</reference>
<dbReference type="VEuPathDB" id="TrichDB:TRFO_21083"/>
<accession>A0A1J4KFK4</accession>